<dbReference type="Proteomes" id="UP001237207">
    <property type="component" value="Unassembled WGS sequence"/>
</dbReference>
<reference evidence="1" key="1">
    <citation type="submission" date="2023-07" db="EMBL/GenBank/DDBJ databases">
        <title>Genomic Encyclopedia of Type Strains, Phase IV (KMG-IV): sequencing the most valuable type-strain genomes for metagenomic binning, comparative biology and taxonomic classification.</title>
        <authorList>
            <person name="Goeker M."/>
        </authorList>
    </citation>
    <scope>NUCLEOTIDE SEQUENCE</scope>
    <source>
        <strain evidence="1">DSM 23947</strain>
    </source>
</reference>
<keyword evidence="2" id="KW-1185">Reference proteome</keyword>
<comment type="caution">
    <text evidence="1">The sequence shown here is derived from an EMBL/GenBank/DDBJ whole genome shotgun (WGS) entry which is preliminary data.</text>
</comment>
<organism evidence="1 2">
    <name type="scientific">Oikeobacillus pervagus</name>
    <dbReference type="NCBI Taxonomy" id="1325931"/>
    <lineage>
        <taxon>Bacteria</taxon>
        <taxon>Bacillati</taxon>
        <taxon>Bacillota</taxon>
        <taxon>Bacilli</taxon>
        <taxon>Bacillales</taxon>
        <taxon>Bacillaceae</taxon>
        <taxon>Oikeobacillus</taxon>
    </lineage>
</organism>
<gene>
    <name evidence="1" type="ORF">J2S13_000935</name>
</gene>
<evidence type="ECO:0000313" key="1">
    <source>
        <dbReference type="EMBL" id="MDQ0214539.1"/>
    </source>
</evidence>
<evidence type="ECO:0000313" key="2">
    <source>
        <dbReference type="Proteomes" id="UP001237207"/>
    </source>
</evidence>
<proteinExistence type="predicted"/>
<protein>
    <submittedName>
        <fullName evidence="1">Uncharacterized protein</fullName>
    </submittedName>
</protein>
<dbReference type="AlphaFoldDB" id="A0AAJ1T253"/>
<name>A0AAJ1T253_9BACI</name>
<dbReference type="EMBL" id="JAUSUC010000008">
    <property type="protein sequence ID" value="MDQ0214539.1"/>
    <property type="molecule type" value="Genomic_DNA"/>
</dbReference>
<sequence>MCIRVRLKMERIMNKVEEECKDQEQKIRLGIFPSLCIEKR</sequence>
<accession>A0AAJ1T253</accession>